<evidence type="ECO:0000313" key="3">
    <source>
        <dbReference type="EMBL" id="SCB03126.1"/>
    </source>
</evidence>
<feature type="transmembrane region" description="Helical" evidence="2">
    <location>
        <begin position="38"/>
        <end position="63"/>
    </location>
</feature>
<organism evidence="3 4">
    <name type="scientific">Xanthomonas translucens pv. translucens DSM 18974</name>
    <dbReference type="NCBI Taxonomy" id="1261556"/>
    <lineage>
        <taxon>Bacteria</taxon>
        <taxon>Pseudomonadati</taxon>
        <taxon>Pseudomonadota</taxon>
        <taxon>Gammaproteobacteria</taxon>
        <taxon>Lysobacterales</taxon>
        <taxon>Lysobacteraceae</taxon>
        <taxon>Xanthomonas</taxon>
        <taxon>Xanthomonas translucens group</taxon>
    </lineage>
</organism>
<dbReference type="AlphaFoldDB" id="A0A1C3TIR8"/>
<proteinExistence type="predicted"/>
<feature type="region of interest" description="Disordered" evidence="1">
    <location>
        <begin position="1"/>
        <end position="20"/>
    </location>
</feature>
<accession>A0A1C3TIR8</accession>
<dbReference type="Proteomes" id="UP000093071">
    <property type="component" value="Chromosome I"/>
</dbReference>
<protein>
    <submittedName>
        <fullName evidence="3">Putative exported protein</fullName>
    </submittedName>
</protein>
<dbReference type="Pfam" id="PF08695">
    <property type="entry name" value="Coa1"/>
    <property type="match status" value="1"/>
</dbReference>
<feature type="region of interest" description="Disordered" evidence="1">
    <location>
        <begin position="157"/>
        <end position="199"/>
    </location>
</feature>
<keyword evidence="2" id="KW-0812">Transmembrane</keyword>
<evidence type="ECO:0000256" key="1">
    <source>
        <dbReference type="SAM" id="MobiDB-lite"/>
    </source>
</evidence>
<feature type="compositionally biased region" description="Acidic residues" evidence="1">
    <location>
        <begin position="165"/>
        <end position="179"/>
    </location>
</feature>
<feature type="compositionally biased region" description="Pro residues" evidence="1">
    <location>
        <begin position="1"/>
        <end position="13"/>
    </location>
</feature>
<keyword evidence="2" id="KW-0472">Membrane</keyword>
<name>A0A1C3TIR8_XANCT</name>
<dbReference type="PATRIC" id="fig|1261556.5.peg.320"/>
<keyword evidence="2" id="KW-1133">Transmembrane helix</keyword>
<evidence type="ECO:0000313" key="4">
    <source>
        <dbReference type="Proteomes" id="UP000093071"/>
    </source>
</evidence>
<reference evidence="4" key="1">
    <citation type="submission" date="2016-07" db="EMBL/GenBank/DDBJ databases">
        <authorList>
            <person name="Jaenicke Sebastian"/>
        </authorList>
    </citation>
    <scope>NUCLEOTIDE SEQUENCE [LARGE SCALE GENOMIC DNA]</scope>
</reference>
<gene>
    <name evidence="3" type="ORF">BN444_03488</name>
</gene>
<evidence type="ECO:0000256" key="2">
    <source>
        <dbReference type="SAM" id="Phobius"/>
    </source>
</evidence>
<sequence length="199" mass="20666">MSMSPPPPLPGSPSPDTAAAATPPLVARRGWWSRHWKWAVPLVVVVLGAMLLASIAVFVLGIARVTKSSELYRVGLMAAQRDQRVIAALGAPVKDGIMPSGSMSTSNGTGSANLSVSLHGARGNGTLYIEAERHAGQWHYTTLQVLPDAGEAIPLLEDVAPDAPDVGETDAESDSDADAASERPAEVDPSVPVAVDSTQ</sequence>
<dbReference type="EMBL" id="LT604072">
    <property type="protein sequence ID" value="SCB03126.1"/>
    <property type="molecule type" value="Genomic_DNA"/>
</dbReference>
<dbReference type="InterPro" id="IPR014807">
    <property type="entry name" value="Coa1"/>
</dbReference>